<feature type="domain" description="HNH nuclease" evidence="1">
    <location>
        <begin position="16"/>
        <end position="69"/>
    </location>
</feature>
<keyword evidence="3" id="KW-1185">Reference proteome</keyword>
<keyword evidence="2" id="KW-0378">Hydrolase</keyword>
<evidence type="ECO:0000313" key="3">
    <source>
        <dbReference type="Proteomes" id="UP001184230"/>
    </source>
</evidence>
<name>A0ABU1NAW9_9BURK</name>
<dbReference type="CDD" id="cd00085">
    <property type="entry name" value="HNHc"/>
    <property type="match status" value="1"/>
</dbReference>
<keyword evidence="2" id="KW-0255">Endonuclease</keyword>
<dbReference type="Pfam" id="PF01844">
    <property type="entry name" value="HNH"/>
    <property type="match status" value="1"/>
</dbReference>
<sequence length="100" mass="11390">MFDDTPGRLRGRKAQARRLRIWAIDPYCAGCQTLTNYPEGFELDHVEPLFKGGADADENLQVLCLPCHERKTNADLGRRHKEAVGLDGWLEDRGRRCGKH</sequence>
<proteinExistence type="predicted"/>
<keyword evidence="2" id="KW-0540">Nuclease</keyword>
<accession>A0ABU1NAW9</accession>
<organism evidence="2 3">
    <name type="scientific">Variovorax soli</name>
    <dbReference type="NCBI Taxonomy" id="376815"/>
    <lineage>
        <taxon>Bacteria</taxon>
        <taxon>Pseudomonadati</taxon>
        <taxon>Pseudomonadota</taxon>
        <taxon>Betaproteobacteria</taxon>
        <taxon>Burkholderiales</taxon>
        <taxon>Comamonadaceae</taxon>
        <taxon>Variovorax</taxon>
    </lineage>
</organism>
<dbReference type="Gene3D" id="1.10.30.50">
    <property type="match status" value="1"/>
</dbReference>
<comment type="caution">
    <text evidence="2">The sequence shown here is derived from an EMBL/GenBank/DDBJ whole genome shotgun (WGS) entry which is preliminary data.</text>
</comment>
<protein>
    <submittedName>
        <fullName evidence="2">5-methylcytosine-specific restriction endonuclease McrA</fullName>
    </submittedName>
</protein>
<dbReference type="SMART" id="SM00507">
    <property type="entry name" value="HNHc"/>
    <property type="match status" value="1"/>
</dbReference>
<reference evidence="2 3" key="1">
    <citation type="submission" date="2023-07" db="EMBL/GenBank/DDBJ databases">
        <title>Sorghum-associated microbial communities from plants grown in Nebraska, USA.</title>
        <authorList>
            <person name="Schachtman D."/>
        </authorList>
    </citation>
    <scope>NUCLEOTIDE SEQUENCE [LARGE SCALE GENOMIC DNA]</scope>
    <source>
        <strain evidence="2 3">DS1781</strain>
    </source>
</reference>
<dbReference type="InterPro" id="IPR002711">
    <property type="entry name" value="HNH"/>
</dbReference>
<evidence type="ECO:0000313" key="2">
    <source>
        <dbReference type="EMBL" id="MDR6535598.1"/>
    </source>
</evidence>
<evidence type="ECO:0000259" key="1">
    <source>
        <dbReference type="SMART" id="SM00507"/>
    </source>
</evidence>
<dbReference type="InterPro" id="IPR003615">
    <property type="entry name" value="HNH_nuc"/>
</dbReference>
<dbReference type="RefSeq" id="WP_309899820.1">
    <property type="nucleotide sequence ID" value="NZ_JAVDRF010000002.1"/>
</dbReference>
<dbReference type="EMBL" id="JAVDRF010000002">
    <property type="protein sequence ID" value="MDR6535598.1"/>
    <property type="molecule type" value="Genomic_DNA"/>
</dbReference>
<gene>
    <name evidence="2" type="ORF">J2739_001358</name>
</gene>
<dbReference type="Proteomes" id="UP001184230">
    <property type="component" value="Unassembled WGS sequence"/>
</dbReference>
<dbReference type="GO" id="GO:0004519">
    <property type="term" value="F:endonuclease activity"/>
    <property type="evidence" value="ECO:0007669"/>
    <property type="project" value="UniProtKB-KW"/>
</dbReference>